<reference evidence="2" key="1">
    <citation type="journal article" date="2020" name="New Phytol.">
        <title>Comparative genomics reveals dynamic genome evolution in host specialist ectomycorrhizal fungi.</title>
        <authorList>
            <person name="Lofgren L.A."/>
            <person name="Nguyen N.H."/>
            <person name="Vilgalys R."/>
            <person name="Ruytinx J."/>
            <person name="Liao H.L."/>
            <person name="Branco S."/>
            <person name="Kuo A."/>
            <person name="LaButti K."/>
            <person name="Lipzen A."/>
            <person name="Andreopoulos W."/>
            <person name="Pangilinan J."/>
            <person name="Riley R."/>
            <person name="Hundley H."/>
            <person name="Na H."/>
            <person name="Barry K."/>
            <person name="Grigoriev I.V."/>
            <person name="Stajich J.E."/>
            <person name="Kennedy P.G."/>
        </authorList>
    </citation>
    <scope>NUCLEOTIDE SEQUENCE</scope>
    <source>
        <strain evidence="2">DOB743</strain>
    </source>
</reference>
<accession>A0A9P7D4P8</accession>
<dbReference type="EMBL" id="JABBWD010000013">
    <property type="protein sequence ID" value="KAG1778967.1"/>
    <property type="molecule type" value="Genomic_DNA"/>
</dbReference>
<evidence type="ECO:0000313" key="3">
    <source>
        <dbReference type="Proteomes" id="UP000714275"/>
    </source>
</evidence>
<feature type="transmembrane region" description="Helical" evidence="1">
    <location>
        <begin position="12"/>
        <end position="35"/>
    </location>
</feature>
<keyword evidence="1" id="KW-1133">Transmembrane helix</keyword>
<evidence type="ECO:0000256" key="1">
    <source>
        <dbReference type="SAM" id="Phobius"/>
    </source>
</evidence>
<dbReference type="Proteomes" id="UP000714275">
    <property type="component" value="Unassembled WGS sequence"/>
</dbReference>
<protein>
    <submittedName>
        <fullName evidence="2">Uncharacterized protein</fullName>
    </submittedName>
</protein>
<feature type="transmembrane region" description="Helical" evidence="1">
    <location>
        <begin position="50"/>
        <end position="68"/>
    </location>
</feature>
<dbReference type="AlphaFoldDB" id="A0A9P7D4P8"/>
<organism evidence="2 3">
    <name type="scientific">Suillus placidus</name>
    <dbReference type="NCBI Taxonomy" id="48579"/>
    <lineage>
        <taxon>Eukaryota</taxon>
        <taxon>Fungi</taxon>
        <taxon>Dikarya</taxon>
        <taxon>Basidiomycota</taxon>
        <taxon>Agaricomycotina</taxon>
        <taxon>Agaricomycetes</taxon>
        <taxon>Agaricomycetidae</taxon>
        <taxon>Boletales</taxon>
        <taxon>Suillineae</taxon>
        <taxon>Suillaceae</taxon>
        <taxon>Suillus</taxon>
    </lineage>
</organism>
<keyword evidence="1" id="KW-0472">Membrane</keyword>
<proteinExistence type="predicted"/>
<name>A0A9P7D4P8_9AGAM</name>
<gene>
    <name evidence="2" type="ORF">EV702DRAFT_113253</name>
</gene>
<sequence>MIMSDSSGSPRNLFFGVGMAGQVLMPVFISIHIHIDPEFEIARYLTTPRFFLSYCGSQQVLSLTFWFFDNRVGRASTVMASCHSRIKTRQLGTCCRQTQYLGHLVLSSSIAF</sequence>
<evidence type="ECO:0000313" key="2">
    <source>
        <dbReference type="EMBL" id="KAG1778967.1"/>
    </source>
</evidence>
<keyword evidence="1" id="KW-0812">Transmembrane</keyword>
<keyword evidence="3" id="KW-1185">Reference proteome</keyword>
<comment type="caution">
    <text evidence="2">The sequence shown here is derived from an EMBL/GenBank/DDBJ whole genome shotgun (WGS) entry which is preliminary data.</text>
</comment>